<keyword evidence="1" id="KW-0472">Membrane</keyword>
<evidence type="ECO:0000256" key="1">
    <source>
        <dbReference type="SAM" id="Phobius"/>
    </source>
</evidence>
<feature type="transmembrane region" description="Helical" evidence="1">
    <location>
        <begin position="173"/>
        <end position="194"/>
    </location>
</feature>
<reference evidence="2 3" key="1">
    <citation type="submission" date="2021-01" db="EMBL/GenBank/DDBJ databases">
        <title>Whole genome shotgun sequence of Actinoplanes durhamensis NBRC 14914.</title>
        <authorList>
            <person name="Komaki H."/>
            <person name="Tamura T."/>
        </authorList>
    </citation>
    <scope>NUCLEOTIDE SEQUENCE [LARGE SCALE GENOMIC DNA]</scope>
    <source>
        <strain evidence="2 3">NBRC 14914</strain>
    </source>
</reference>
<accession>A0ABQ3Z376</accession>
<keyword evidence="3" id="KW-1185">Reference proteome</keyword>
<dbReference type="EMBL" id="BOML01000043">
    <property type="protein sequence ID" value="GIE04236.1"/>
    <property type="molecule type" value="Genomic_DNA"/>
</dbReference>
<keyword evidence="1" id="KW-1133">Transmembrane helix</keyword>
<comment type="caution">
    <text evidence="2">The sequence shown here is derived from an EMBL/GenBank/DDBJ whole genome shotgun (WGS) entry which is preliminary data.</text>
</comment>
<dbReference type="SUPFAM" id="SSF48317">
    <property type="entry name" value="Acid phosphatase/Vanadium-dependent haloperoxidase"/>
    <property type="match status" value="1"/>
</dbReference>
<sequence length="196" mass="20376">MRNTRDTLARGLTEVFAPAVLAAVLPLIVGAQAASSVGAGLLWGLLASTFCAIIPYAMILHGVRRGRLGDRHIGVREQRLRPMLFGLASVTIGVALLLLLHAPRELTALIVASLAGGVVATAINHFWKSSVHAGVAAATTVVLTMVFGPWMLLTSVITAGVAWSRVHLKDHTVAQVVVGAIIGAVVAGVVFGVLRS</sequence>
<evidence type="ECO:0000313" key="2">
    <source>
        <dbReference type="EMBL" id="GIE04236.1"/>
    </source>
</evidence>
<proteinExistence type="predicted"/>
<feature type="transmembrane region" description="Helical" evidence="1">
    <location>
        <begin position="108"/>
        <end position="127"/>
    </location>
</feature>
<feature type="transmembrane region" description="Helical" evidence="1">
    <location>
        <begin position="12"/>
        <end position="34"/>
    </location>
</feature>
<protein>
    <recommendedName>
        <fullName evidence="4">PAP2 superfamily protein</fullName>
    </recommendedName>
</protein>
<evidence type="ECO:0000313" key="3">
    <source>
        <dbReference type="Proteomes" id="UP000637628"/>
    </source>
</evidence>
<name>A0ABQ3Z376_9ACTN</name>
<dbReference type="RefSeq" id="WP_239132740.1">
    <property type="nucleotide sequence ID" value="NZ_BAAATX010000016.1"/>
</dbReference>
<dbReference type="InterPro" id="IPR036938">
    <property type="entry name" value="PAP2/HPO_sf"/>
</dbReference>
<keyword evidence="1" id="KW-0812">Transmembrane</keyword>
<dbReference type="Gene3D" id="1.20.144.10">
    <property type="entry name" value="Phosphatidic acid phosphatase type 2/haloperoxidase"/>
    <property type="match status" value="1"/>
</dbReference>
<organism evidence="2 3">
    <name type="scientific">Paractinoplanes durhamensis</name>
    <dbReference type="NCBI Taxonomy" id="113563"/>
    <lineage>
        <taxon>Bacteria</taxon>
        <taxon>Bacillati</taxon>
        <taxon>Actinomycetota</taxon>
        <taxon>Actinomycetes</taxon>
        <taxon>Micromonosporales</taxon>
        <taxon>Micromonosporaceae</taxon>
        <taxon>Paractinoplanes</taxon>
    </lineage>
</organism>
<feature type="transmembrane region" description="Helical" evidence="1">
    <location>
        <begin position="40"/>
        <end position="63"/>
    </location>
</feature>
<dbReference type="Proteomes" id="UP000637628">
    <property type="component" value="Unassembled WGS sequence"/>
</dbReference>
<feature type="transmembrane region" description="Helical" evidence="1">
    <location>
        <begin position="84"/>
        <end position="102"/>
    </location>
</feature>
<feature type="transmembrane region" description="Helical" evidence="1">
    <location>
        <begin position="134"/>
        <end position="153"/>
    </location>
</feature>
<gene>
    <name evidence="2" type="ORF">Adu01nite_55860</name>
</gene>
<evidence type="ECO:0008006" key="4">
    <source>
        <dbReference type="Google" id="ProtNLM"/>
    </source>
</evidence>